<evidence type="ECO:0000256" key="2">
    <source>
        <dbReference type="ARBA" id="ARBA00009077"/>
    </source>
</evidence>
<dbReference type="Gene3D" id="3.40.640.10">
    <property type="entry name" value="Type I PLP-dependent aspartate aminotransferase-like (Major domain)"/>
    <property type="match status" value="1"/>
</dbReference>
<gene>
    <name evidence="11" type="primary">metC</name>
    <name evidence="11" type="ORF">GVO57_01945</name>
</gene>
<keyword evidence="4 11" id="KW-0456">Lyase</keyword>
<dbReference type="AlphaFoldDB" id="A0A7Z2NTZ2"/>
<protein>
    <submittedName>
        <fullName evidence="11">Cystathionine beta-lyase</fullName>
        <ecNumber evidence="11">4.4.1.8</ecNumber>
    </submittedName>
</protein>
<dbReference type="GO" id="GO:0030170">
    <property type="term" value="F:pyridoxal phosphate binding"/>
    <property type="evidence" value="ECO:0007669"/>
    <property type="project" value="InterPro"/>
</dbReference>
<reference evidence="11 12" key="1">
    <citation type="submission" date="2020-01" db="EMBL/GenBank/DDBJ databases">
        <title>Sphingomonas sp. C33 whole genome sequece.</title>
        <authorList>
            <person name="Park C."/>
        </authorList>
    </citation>
    <scope>NUCLEOTIDE SEQUENCE [LARGE SCALE GENOMIC DNA]</scope>
    <source>
        <strain evidence="11 12">C33</strain>
    </source>
</reference>
<evidence type="ECO:0000256" key="9">
    <source>
        <dbReference type="RuleBase" id="RU362118"/>
    </source>
</evidence>
<dbReference type="Proteomes" id="UP000464468">
    <property type="component" value="Chromosome"/>
</dbReference>
<keyword evidence="12" id="KW-1185">Reference proteome</keyword>
<dbReference type="SUPFAM" id="SSF53383">
    <property type="entry name" value="PLP-dependent transferases"/>
    <property type="match status" value="1"/>
</dbReference>
<name>A0A7Z2NTZ2_9SPHN</name>
<dbReference type="GO" id="GO:0019450">
    <property type="term" value="P:L-cysteine catabolic process to pyruvate"/>
    <property type="evidence" value="ECO:0007669"/>
    <property type="project" value="TreeGrafter"/>
</dbReference>
<dbReference type="KEGG" id="schy:GVO57_01945"/>
<feature type="region of interest" description="Disordered" evidence="10">
    <location>
        <begin position="1"/>
        <end position="24"/>
    </location>
</feature>
<comment type="catalytic activity">
    <reaction evidence="6">
        <text>L,L-cystathionine + H2O = L-homocysteine + pyruvate + NH4(+)</text>
        <dbReference type="Rhea" id="RHEA:13965"/>
        <dbReference type="ChEBI" id="CHEBI:15361"/>
        <dbReference type="ChEBI" id="CHEBI:15377"/>
        <dbReference type="ChEBI" id="CHEBI:28938"/>
        <dbReference type="ChEBI" id="CHEBI:58161"/>
        <dbReference type="ChEBI" id="CHEBI:58199"/>
    </reaction>
</comment>
<dbReference type="EMBL" id="CP047895">
    <property type="protein sequence ID" value="QHL89813.1"/>
    <property type="molecule type" value="Genomic_DNA"/>
</dbReference>
<dbReference type="InterPro" id="IPR015421">
    <property type="entry name" value="PyrdxlP-dep_Trfase_major"/>
</dbReference>
<dbReference type="Pfam" id="PF01053">
    <property type="entry name" value="Cys_Met_Meta_PP"/>
    <property type="match status" value="1"/>
</dbReference>
<dbReference type="PANTHER" id="PTHR43500:SF1">
    <property type="entry name" value="CYSTATHIONINE BETA-LYASE-RELATED"/>
    <property type="match status" value="1"/>
</dbReference>
<evidence type="ECO:0000256" key="5">
    <source>
        <dbReference type="ARBA" id="ARBA00046315"/>
    </source>
</evidence>
<dbReference type="FunFam" id="3.40.640.10:FF:000046">
    <property type="entry name" value="Cystathionine gamma-lyase"/>
    <property type="match status" value="1"/>
</dbReference>
<comment type="cofactor">
    <cofactor evidence="1 9">
        <name>pyridoxal 5'-phosphate</name>
        <dbReference type="ChEBI" id="CHEBI:597326"/>
    </cofactor>
</comment>
<dbReference type="InterPro" id="IPR015424">
    <property type="entry name" value="PyrdxlP-dep_Trfase"/>
</dbReference>
<evidence type="ECO:0000313" key="12">
    <source>
        <dbReference type="Proteomes" id="UP000464468"/>
    </source>
</evidence>
<dbReference type="InterPro" id="IPR015422">
    <property type="entry name" value="PyrdxlP-dep_Trfase_small"/>
</dbReference>
<dbReference type="PANTHER" id="PTHR43500">
    <property type="entry name" value="CYSTATHIONINE BETA-LYASE-RELATED"/>
    <property type="match status" value="1"/>
</dbReference>
<evidence type="ECO:0000256" key="10">
    <source>
        <dbReference type="SAM" id="MobiDB-lite"/>
    </source>
</evidence>
<evidence type="ECO:0000256" key="3">
    <source>
        <dbReference type="ARBA" id="ARBA00022898"/>
    </source>
</evidence>
<evidence type="ECO:0000256" key="8">
    <source>
        <dbReference type="PIRSR" id="PIRSR001434-2"/>
    </source>
</evidence>
<feature type="compositionally biased region" description="Gly residues" evidence="10">
    <location>
        <begin position="12"/>
        <end position="24"/>
    </location>
</feature>
<dbReference type="Gene3D" id="3.90.1150.10">
    <property type="entry name" value="Aspartate Aminotransferase, domain 1"/>
    <property type="match status" value="1"/>
</dbReference>
<evidence type="ECO:0000256" key="7">
    <source>
        <dbReference type="ARBA" id="ARBA00047625"/>
    </source>
</evidence>
<dbReference type="InterPro" id="IPR006233">
    <property type="entry name" value="Cys_b_lyase_bac"/>
</dbReference>
<comment type="catalytic activity">
    <reaction evidence="7">
        <text>an S-substituted L-cysteine + H2O = a thiol + pyruvate + NH4(+)</text>
        <dbReference type="Rhea" id="RHEA:18121"/>
        <dbReference type="ChEBI" id="CHEBI:15361"/>
        <dbReference type="ChEBI" id="CHEBI:15377"/>
        <dbReference type="ChEBI" id="CHEBI:28938"/>
        <dbReference type="ChEBI" id="CHEBI:29256"/>
        <dbReference type="ChEBI" id="CHEBI:58717"/>
        <dbReference type="EC" id="4.4.1.13"/>
    </reaction>
</comment>
<dbReference type="InterPro" id="IPR054542">
    <property type="entry name" value="Cys_met_metab_PP"/>
</dbReference>
<sequence length="421" mass="44238">MGCRSLDSQGSRRGGVSGDSGAGDGLDPATRLVLAGRRPEWTDALVNPPVWRGSTVLYGSVAEMRARQHDTHHKLYYGRRGTPTQWALADALTALEPGAAGTLLYPSGVAAIAAALMSVLSAGDELLMVDSAYEPTRSLCDGLLARMGIVTRYYDPLVGGGIAELIGPRTRAIFLESPGSLTFEVQDVPAIVAVARAHGITTLIDNSWATPLFLPALALGVDLSILSCTKYVVGHSDALLGSVTAAPGRWQALRQASYQLGQHVGPDDAWLGLRGLRTLGVRLAAHRDNGLRVARWLAEQPEVAAVLHPGLPGCPGHDLFARDFRGASGLFSFVLAGGDDAARVALIDGLKLFGIGYSWGGFESLAIPADPQSLRTATRFAAAGPLVRLHVGLEDPGDLIADLAAGLARFRALRDGSAHQP</sequence>
<dbReference type="GO" id="GO:0047804">
    <property type="term" value="F:cysteine-S-conjugate beta-lyase activity"/>
    <property type="evidence" value="ECO:0007669"/>
    <property type="project" value="UniProtKB-EC"/>
</dbReference>
<comment type="similarity">
    <text evidence="2 9">Belongs to the trans-sulfuration enzymes family.</text>
</comment>
<evidence type="ECO:0000256" key="4">
    <source>
        <dbReference type="ARBA" id="ARBA00023239"/>
    </source>
</evidence>
<comment type="pathway">
    <text evidence="5">Amino-acid biosynthesis; L-methionine biosynthesis via de novo pathway; L-homocysteine from L-cystathionine: step 1/1.</text>
</comment>
<evidence type="ECO:0000256" key="1">
    <source>
        <dbReference type="ARBA" id="ARBA00001933"/>
    </source>
</evidence>
<accession>A0A7Z2NTZ2</accession>
<organism evidence="11 12">
    <name type="scientific">Sphingomonas changnyeongensis</name>
    <dbReference type="NCBI Taxonomy" id="2698679"/>
    <lineage>
        <taxon>Bacteria</taxon>
        <taxon>Pseudomonadati</taxon>
        <taxon>Pseudomonadota</taxon>
        <taxon>Alphaproteobacteria</taxon>
        <taxon>Sphingomonadales</taxon>
        <taxon>Sphingomonadaceae</taxon>
        <taxon>Sphingomonas</taxon>
    </lineage>
</organism>
<dbReference type="GO" id="GO:0019346">
    <property type="term" value="P:transsulfuration"/>
    <property type="evidence" value="ECO:0007669"/>
    <property type="project" value="InterPro"/>
</dbReference>
<proteinExistence type="inferred from homology"/>
<dbReference type="InterPro" id="IPR000277">
    <property type="entry name" value="Cys/Met-Metab_PyrdxlP-dep_enz"/>
</dbReference>
<dbReference type="PROSITE" id="PS00868">
    <property type="entry name" value="CYS_MET_METAB_PP"/>
    <property type="match status" value="1"/>
</dbReference>
<evidence type="ECO:0000256" key="6">
    <source>
        <dbReference type="ARBA" id="ARBA00047517"/>
    </source>
</evidence>
<dbReference type="PIRSF" id="PIRSF001434">
    <property type="entry name" value="CGS"/>
    <property type="match status" value="1"/>
</dbReference>
<feature type="modified residue" description="N6-(pyridoxal phosphate)lysine" evidence="8">
    <location>
        <position position="230"/>
    </location>
</feature>
<evidence type="ECO:0000313" key="11">
    <source>
        <dbReference type="EMBL" id="QHL89813.1"/>
    </source>
</evidence>
<keyword evidence="3 8" id="KW-0663">Pyridoxal phosphate</keyword>
<dbReference type="EC" id="4.4.1.8" evidence="11"/>
<dbReference type="NCBIfam" id="TIGR01324">
    <property type="entry name" value="cysta_beta_ly_B"/>
    <property type="match status" value="1"/>
</dbReference>